<dbReference type="EMBL" id="KZ671118">
    <property type="protein sequence ID" value="PPR81827.1"/>
    <property type="molecule type" value="Genomic_DNA"/>
</dbReference>
<reference evidence="1 2" key="1">
    <citation type="submission" date="2015-01" db="EMBL/GenBank/DDBJ databases">
        <title>Genome of allotetraploid Gossypium barbadense reveals genomic plasticity and fiber elongation in cotton evolution.</title>
        <authorList>
            <person name="Chen X."/>
            <person name="Liu X."/>
            <person name="Zhao B."/>
            <person name="Zheng H."/>
            <person name="Hu Y."/>
            <person name="Lu G."/>
            <person name="Yang C."/>
            <person name="Chen J."/>
            <person name="Shan C."/>
            <person name="Zhang L."/>
            <person name="Zhou Y."/>
            <person name="Wang L."/>
            <person name="Guo W."/>
            <person name="Bai Y."/>
            <person name="Ruan J."/>
            <person name="Shangguan X."/>
            <person name="Mao Y."/>
            <person name="Jiang J."/>
            <person name="Zhu Y."/>
            <person name="Lei J."/>
            <person name="Kang H."/>
            <person name="Chen S."/>
            <person name="He X."/>
            <person name="Wang R."/>
            <person name="Wang Y."/>
            <person name="Chen J."/>
            <person name="Wang L."/>
            <person name="Yu S."/>
            <person name="Wang B."/>
            <person name="Wei J."/>
            <person name="Song S."/>
            <person name="Lu X."/>
            <person name="Gao Z."/>
            <person name="Gu W."/>
            <person name="Deng X."/>
            <person name="Ma D."/>
            <person name="Wang S."/>
            <person name="Liang W."/>
            <person name="Fang L."/>
            <person name="Cai C."/>
            <person name="Zhu X."/>
            <person name="Zhou B."/>
            <person name="Zhang Y."/>
            <person name="Chen Z."/>
            <person name="Xu S."/>
            <person name="Zhu R."/>
            <person name="Wang S."/>
            <person name="Zhang T."/>
            <person name="Zhao G."/>
        </authorList>
    </citation>
    <scope>NUCLEOTIDE SEQUENCE [LARGE SCALE GENOMIC DNA]</scope>
    <source>
        <strain evidence="2">cv. Xinhai21</strain>
        <tissue evidence="1">Leaf</tissue>
    </source>
</reference>
<name>A0A2P5VSL5_GOSBA</name>
<gene>
    <name evidence="1" type="ORF">GOBAR_AA38883</name>
</gene>
<dbReference type="AlphaFoldDB" id="A0A2P5VSL5"/>
<accession>A0A2P5VSL5</accession>
<sequence>MVNAYEWRERVEGCSTATIQCCQGAIVRFASTTLPFAGQKLYQDCRMQTEVYHLNSPQQNGNDSSKRWTLTPPGWVKLNTDGTVALYHSWAAAVAGGMRWFKTSLAARTQEDLHCQSDSEMVVQLISDSSMDPHSITLVRNIQELRQCR</sequence>
<protein>
    <submittedName>
        <fullName evidence="1">Uncharacterized protein</fullName>
    </submittedName>
</protein>
<dbReference type="OrthoDB" id="10365318at2759"/>
<dbReference type="Proteomes" id="UP000239757">
    <property type="component" value="Unassembled WGS sequence"/>
</dbReference>
<proteinExistence type="predicted"/>
<evidence type="ECO:0000313" key="2">
    <source>
        <dbReference type="Proteomes" id="UP000239757"/>
    </source>
</evidence>
<evidence type="ECO:0000313" key="1">
    <source>
        <dbReference type="EMBL" id="PPR81827.1"/>
    </source>
</evidence>
<organism evidence="1 2">
    <name type="scientific">Gossypium barbadense</name>
    <name type="common">Sea Island cotton</name>
    <name type="synonym">Hibiscus barbadensis</name>
    <dbReference type="NCBI Taxonomy" id="3634"/>
    <lineage>
        <taxon>Eukaryota</taxon>
        <taxon>Viridiplantae</taxon>
        <taxon>Streptophyta</taxon>
        <taxon>Embryophyta</taxon>
        <taxon>Tracheophyta</taxon>
        <taxon>Spermatophyta</taxon>
        <taxon>Magnoliopsida</taxon>
        <taxon>eudicotyledons</taxon>
        <taxon>Gunneridae</taxon>
        <taxon>Pentapetalae</taxon>
        <taxon>rosids</taxon>
        <taxon>malvids</taxon>
        <taxon>Malvales</taxon>
        <taxon>Malvaceae</taxon>
        <taxon>Malvoideae</taxon>
        <taxon>Gossypium</taxon>
    </lineage>
</organism>